<evidence type="ECO:0000259" key="1">
    <source>
        <dbReference type="Pfam" id="PF00149"/>
    </source>
</evidence>
<sequence length="337" mass="38657">MAVNRHSASRGFDIIGDIHGCANTLIRLLEQMGYRKVNGVYQHDRRQAIFIGDIIDRGPRIREALHLVRDMVEHGSARIVMGNHEYNALGYCTRARSGSGKKWLREHNARHDRLIRETLEQFDAHPHEWNEFLEWFYTIPLFIEEEDFRVVHACWDGELIDKFKQLQGGACIDEDFLHASAAIESFAGQVMDTLLRGTDLRLPEGTAITGRDGYVREFFRTKFWADAPRTYADVVFQPDPLPPEVARMELTENERKQLISYPLDAPPVFVGHYWMEGEPAPLKANVACIDYSAVKYGRLVAYRMDGESVLSPDKFVWVEVDRPEQPGYSGTEDSIAR</sequence>
<feature type="domain" description="Calcineurin-like phosphoesterase" evidence="1">
    <location>
        <begin position="13"/>
        <end position="143"/>
    </location>
</feature>
<accession>A0ABT7HFB2</accession>
<proteinExistence type="predicted"/>
<gene>
    <name evidence="2" type="ORF">QQF73_15625</name>
</gene>
<dbReference type="EMBL" id="JASSQD010000003">
    <property type="protein sequence ID" value="MDK9559063.1"/>
    <property type="molecule type" value="Genomic_DNA"/>
</dbReference>
<dbReference type="InterPro" id="IPR004843">
    <property type="entry name" value="Calcineurin-like_PHP"/>
</dbReference>
<organism evidence="2 3">
    <name type="scientific">Marinobacter albus</name>
    <dbReference type="NCBI Taxonomy" id="3030833"/>
    <lineage>
        <taxon>Bacteria</taxon>
        <taxon>Pseudomonadati</taxon>
        <taxon>Pseudomonadota</taxon>
        <taxon>Gammaproteobacteria</taxon>
        <taxon>Pseudomonadales</taxon>
        <taxon>Marinobacteraceae</taxon>
        <taxon>Marinobacter</taxon>
    </lineage>
</organism>
<dbReference type="InterPro" id="IPR050126">
    <property type="entry name" value="Ap4A_hydrolase"/>
</dbReference>
<dbReference type="SUPFAM" id="SSF56300">
    <property type="entry name" value="Metallo-dependent phosphatases"/>
    <property type="match status" value="1"/>
</dbReference>
<dbReference type="Proteomes" id="UP001223547">
    <property type="component" value="Unassembled WGS sequence"/>
</dbReference>
<reference evidence="2 3" key="1">
    <citation type="submission" date="2023-05" db="EMBL/GenBank/DDBJ databases">
        <title>Marinobacter albus sp. nov., a marine bacterium isolated from sand in a coastal intertidal zone of huludao.</title>
        <authorList>
            <person name="Deng T."/>
        </authorList>
    </citation>
    <scope>NUCLEOTIDE SEQUENCE [LARGE SCALE GENOMIC DNA]</scope>
    <source>
        <strain evidence="2 3">M216</strain>
    </source>
</reference>
<protein>
    <submittedName>
        <fullName evidence="2">Metallophosphoesterase</fullName>
    </submittedName>
</protein>
<keyword evidence="3" id="KW-1185">Reference proteome</keyword>
<comment type="caution">
    <text evidence="2">The sequence shown here is derived from an EMBL/GenBank/DDBJ whole genome shotgun (WGS) entry which is preliminary data.</text>
</comment>
<name>A0ABT7HFB2_9GAMM</name>
<dbReference type="RefSeq" id="WP_285368764.1">
    <property type="nucleotide sequence ID" value="NZ_JASSQD010000003.1"/>
</dbReference>
<evidence type="ECO:0000313" key="3">
    <source>
        <dbReference type="Proteomes" id="UP001223547"/>
    </source>
</evidence>
<dbReference type="Gene3D" id="3.60.21.10">
    <property type="match status" value="1"/>
</dbReference>
<dbReference type="InterPro" id="IPR029052">
    <property type="entry name" value="Metallo-depent_PP-like"/>
</dbReference>
<dbReference type="Pfam" id="PF00149">
    <property type="entry name" value="Metallophos"/>
    <property type="match status" value="1"/>
</dbReference>
<evidence type="ECO:0000313" key="2">
    <source>
        <dbReference type="EMBL" id="MDK9559063.1"/>
    </source>
</evidence>
<dbReference type="PANTHER" id="PTHR42850">
    <property type="entry name" value="METALLOPHOSPHOESTERASE"/>
    <property type="match status" value="1"/>
</dbReference>
<dbReference type="PANTHER" id="PTHR42850:SF7">
    <property type="entry name" value="BIS(5'-NUCLEOSYL)-TETRAPHOSPHATASE PRPE [ASYMMETRICAL]"/>
    <property type="match status" value="1"/>
</dbReference>